<dbReference type="SMART" id="SM00257">
    <property type="entry name" value="LysM"/>
    <property type="match status" value="1"/>
</dbReference>
<dbReference type="InterPro" id="IPR036779">
    <property type="entry name" value="LysM_dom_sf"/>
</dbReference>
<feature type="region of interest" description="Disordered" evidence="1">
    <location>
        <begin position="1"/>
        <end position="100"/>
    </location>
</feature>
<dbReference type="Gene3D" id="3.10.350.10">
    <property type="entry name" value="LysM domain"/>
    <property type="match status" value="1"/>
</dbReference>
<dbReference type="Gene3D" id="2.30.60.10">
    <property type="entry name" value="Cyanovirin-N"/>
    <property type="match status" value="1"/>
</dbReference>
<gene>
    <name evidence="3" type="ORF">Daesc_002088</name>
</gene>
<dbReference type="InterPro" id="IPR011058">
    <property type="entry name" value="Cyanovirin-N"/>
</dbReference>
<dbReference type="Pfam" id="PF01476">
    <property type="entry name" value="LysM"/>
    <property type="match status" value="1"/>
</dbReference>
<dbReference type="AlphaFoldDB" id="A0AAX6MVY7"/>
<protein>
    <recommendedName>
        <fullName evidence="2">LysM domain-containing protein</fullName>
    </recommendedName>
</protein>
<evidence type="ECO:0000313" key="3">
    <source>
        <dbReference type="EMBL" id="KAK6956808.1"/>
    </source>
</evidence>
<dbReference type="CDD" id="cd00118">
    <property type="entry name" value="LysM"/>
    <property type="match status" value="1"/>
</dbReference>
<evidence type="ECO:0000259" key="2">
    <source>
        <dbReference type="PROSITE" id="PS51782"/>
    </source>
</evidence>
<feature type="domain" description="LysM" evidence="2">
    <location>
        <begin position="245"/>
        <end position="289"/>
    </location>
</feature>
<dbReference type="Proteomes" id="UP001369815">
    <property type="component" value="Unassembled WGS sequence"/>
</dbReference>
<comment type="caution">
    <text evidence="3">The sequence shown here is derived from an EMBL/GenBank/DDBJ whole genome shotgun (WGS) entry which is preliminary data.</text>
</comment>
<proteinExistence type="predicted"/>
<keyword evidence="4" id="KW-1185">Reference proteome</keyword>
<feature type="compositionally biased region" description="Basic residues" evidence="1">
    <location>
        <begin position="166"/>
        <end position="177"/>
    </location>
</feature>
<dbReference type="SUPFAM" id="SSF54106">
    <property type="entry name" value="LysM domain"/>
    <property type="match status" value="1"/>
</dbReference>
<dbReference type="SMART" id="SM01111">
    <property type="entry name" value="CVNH"/>
    <property type="match status" value="1"/>
</dbReference>
<evidence type="ECO:0000313" key="4">
    <source>
        <dbReference type="Proteomes" id="UP001369815"/>
    </source>
</evidence>
<sequence>MDPNYGNQGYGDDRRQGEASSYYGGQPNSQYPPYSGGPEGQQGYGGQPGYGQQGYGQQGYGQQGYGQPGNPQYGYGERQNEGPYQSGPPGAGPGEDGDRGLMGGLAGAAAGAYGGHKMGHGILGAIGGAIAGHKLEDYVHDRKEKKEEEKLYQQHSTPPPGYSDSHHHHGHHGGHHSPTRDRSIGGFAGNFSSSSRDIHLEGDYDLRATCERREGGSHVSTLNLNEILSNEDGHFRWASGGSGASTITVQQGDTLRDIARRHNCSFEDIARRNNLANPDMIYPGQTLQVPGRVTGNFSSSARDIHLVDGGRVLEAELCDTRGEWHRRRINLDERIGNSDGHLRFV</sequence>
<evidence type="ECO:0000256" key="1">
    <source>
        <dbReference type="SAM" id="MobiDB-lite"/>
    </source>
</evidence>
<name>A0AAX6MVY7_9PEZI</name>
<dbReference type="Pfam" id="PF08881">
    <property type="entry name" value="CVNH"/>
    <property type="match status" value="1"/>
</dbReference>
<organism evidence="3 4">
    <name type="scientific">Daldinia eschscholtzii</name>
    <dbReference type="NCBI Taxonomy" id="292717"/>
    <lineage>
        <taxon>Eukaryota</taxon>
        <taxon>Fungi</taxon>
        <taxon>Dikarya</taxon>
        <taxon>Ascomycota</taxon>
        <taxon>Pezizomycotina</taxon>
        <taxon>Sordariomycetes</taxon>
        <taxon>Xylariomycetidae</taxon>
        <taxon>Xylariales</taxon>
        <taxon>Hypoxylaceae</taxon>
        <taxon>Daldinia</taxon>
    </lineage>
</organism>
<feature type="compositionally biased region" description="Gly residues" evidence="1">
    <location>
        <begin position="37"/>
        <end position="67"/>
    </location>
</feature>
<dbReference type="InterPro" id="IPR018392">
    <property type="entry name" value="LysM"/>
</dbReference>
<accession>A0AAX6MVY7</accession>
<dbReference type="SUPFAM" id="SSF51322">
    <property type="entry name" value="Cyanovirin-N"/>
    <property type="match status" value="1"/>
</dbReference>
<feature type="region of interest" description="Disordered" evidence="1">
    <location>
        <begin position="142"/>
        <end position="190"/>
    </location>
</feature>
<feature type="compositionally biased region" description="Basic and acidic residues" evidence="1">
    <location>
        <begin position="142"/>
        <end position="152"/>
    </location>
</feature>
<reference evidence="3 4" key="1">
    <citation type="journal article" date="2024" name="Front Chem Biol">
        <title>Unveiling the potential of Daldinia eschscholtzii MFLUCC 19-0629 through bioactivity and bioinformatics studies for enhanced sustainable agriculture production.</title>
        <authorList>
            <person name="Brooks S."/>
            <person name="Weaver J.A."/>
            <person name="Klomchit A."/>
            <person name="Alharthi S.A."/>
            <person name="Onlamun T."/>
            <person name="Nurani R."/>
            <person name="Vong T.K."/>
            <person name="Alberti F."/>
            <person name="Greco C."/>
        </authorList>
    </citation>
    <scope>NUCLEOTIDE SEQUENCE [LARGE SCALE GENOMIC DNA]</scope>
    <source>
        <strain evidence="3">MFLUCC 19-0629</strain>
    </source>
</reference>
<dbReference type="PROSITE" id="PS51782">
    <property type="entry name" value="LYSM"/>
    <property type="match status" value="1"/>
</dbReference>
<dbReference type="PANTHER" id="PTHR37014:SF1">
    <property type="entry name" value="EXPRESSION LETHALITY PROTEIN HEL10, PUTATIVE (AFU_ORTHOLOGUE AFUA_1G06580)-RELATED"/>
    <property type="match status" value="1"/>
</dbReference>
<dbReference type="EMBL" id="JBANMG010000002">
    <property type="protein sequence ID" value="KAK6956808.1"/>
    <property type="molecule type" value="Genomic_DNA"/>
</dbReference>
<dbReference type="PANTHER" id="PTHR37014">
    <property type="entry name" value="EXPRESSION LETHALITY PROTEIN HEL10, PUTATIVE (AFU_ORTHOLOGUE AFUA_1G06580)-RELATED"/>
    <property type="match status" value="1"/>
</dbReference>
<dbReference type="InterPro" id="IPR036673">
    <property type="entry name" value="Cyanovirin-N_sf"/>
</dbReference>